<protein>
    <submittedName>
        <fullName evidence="1">Uncharacterized protein</fullName>
    </submittedName>
</protein>
<dbReference type="EMBL" id="JAAAHW010007674">
    <property type="protein sequence ID" value="KAF9946875.1"/>
    <property type="molecule type" value="Genomic_DNA"/>
</dbReference>
<comment type="caution">
    <text evidence="1">The sequence shown here is derived from an EMBL/GenBank/DDBJ whole genome shotgun (WGS) entry which is preliminary data.</text>
</comment>
<reference evidence="1" key="1">
    <citation type="journal article" date="2020" name="Fungal Divers.">
        <title>Resolving the Mortierellaceae phylogeny through synthesis of multi-gene phylogenetics and phylogenomics.</title>
        <authorList>
            <person name="Vandepol N."/>
            <person name="Liber J."/>
            <person name="Desiro A."/>
            <person name="Na H."/>
            <person name="Kennedy M."/>
            <person name="Barry K."/>
            <person name="Grigoriev I.V."/>
            <person name="Miller A.N."/>
            <person name="O'Donnell K."/>
            <person name="Stajich J.E."/>
            <person name="Bonito G."/>
        </authorList>
    </citation>
    <scope>NUCLEOTIDE SEQUENCE</scope>
    <source>
        <strain evidence="1">MES-2147</strain>
    </source>
</reference>
<accession>A0A9P6LW85</accession>
<proteinExistence type="predicted"/>
<gene>
    <name evidence="1" type="ORF">BGZ65_009322</name>
</gene>
<name>A0A9P6LW85_9FUNG</name>
<feature type="non-terminal residue" evidence="1">
    <location>
        <position position="1"/>
    </location>
</feature>
<keyword evidence="2" id="KW-1185">Reference proteome</keyword>
<dbReference type="AlphaFoldDB" id="A0A9P6LW85"/>
<evidence type="ECO:0000313" key="2">
    <source>
        <dbReference type="Proteomes" id="UP000749646"/>
    </source>
</evidence>
<sequence>SSTTELSKISAIQSGIVSDVAALAKDMSKYTHGQDEMKVLLEKLLLEMKTKNSAS</sequence>
<dbReference type="Proteomes" id="UP000749646">
    <property type="component" value="Unassembled WGS sequence"/>
</dbReference>
<feature type="non-terminal residue" evidence="1">
    <location>
        <position position="55"/>
    </location>
</feature>
<organism evidence="1 2">
    <name type="scientific">Modicella reniformis</name>
    <dbReference type="NCBI Taxonomy" id="1440133"/>
    <lineage>
        <taxon>Eukaryota</taxon>
        <taxon>Fungi</taxon>
        <taxon>Fungi incertae sedis</taxon>
        <taxon>Mucoromycota</taxon>
        <taxon>Mortierellomycotina</taxon>
        <taxon>Mortierellomycetes</taxon>
        <taxon>Mortierellales</taxon>
        <taxon>Mortierellaceae</taxon>
        <taxon>Modicella</taxon>
    </lineage>
</organism>
<evidence type="ECO:0000313" key="1">
    <source>
        <dbReference type="EMBL" id="KAF9946875.1"/>
    </source>
</evidence>